<dbReference type="Gene3D" id="3.40.462.20">
    <property type="match status" value="1"/>
</dbReference>
<dbReference type="InterPro" id="IPR012951">
    <property type="entry name" value="BBE"/>
</dbReference>
<dbReference type="EMBL" id="CAJNOT010004158">
    <property type="protein sequence ID" value="CAF1418889.1"/>
    <property type="molecule type" value="Genomic_DNA"/>
</dbReference>
<dbReference type="InterPro" id="IPR006094">
    <property type="entry name" value="Oxid_FAD_bind_N"/>
</dbReference>
<protein>
    <recommendedName>
        <fullName evidence="4">FAD-binding PCMH-type domain-containing protein</fullName>
    </recommendedName>
</protein>
<evidence type="ECO:0000259" key="4">
    <source>
        <dbReference type="PROSITE" id="PS51387"/>
    </source>
</evidence>
<dbReference type="InterPro" id="IPR050432">
    <property type="entry name" value="FAD-linked_Oxidoreductases_BP"/>
</dbReference>
<name>A0A815MIT0_9BILA</name>
<comment type="similarity">
    <text evidence="1">Belongs to the oxygen-dependent FAD-linked oxidoreductase family.</text>
</comment>
<dbReference type="AlphaFoldDB" id="A0A815MIT0"/>
<accession>A0A815MIT0</accession>
<evidence type="ECO:0000256" key="3">
    <source>
        <dbReference type="SAM" id="SignalP"/>
    </source>
</evidence>
<evidence type="ECO:0000313" key="6">
    <source>
        <dbReference type="Proteomes" id="UP000663864"/>
    </source>
</evidence>
<feature type="domain" description="FAD-binding PCMH-type" evidence="4">
    <location>
        <begin position="115"/>
        <end position="295"/>
    </location>
</feature>
<proteinExistence type="inferred from homology"/>
<dbReference type="PANTHER" id="PTHR13878:SF91">
    <property type="entry name" value="FAD BINDING DOMAIN PROTEIN (AFU_ORTHOLOGUE AFUA_6G12070)-RELATED"/>
    <property type="match status" value="1"/>
</dbReference>
<feature type="signal peptide" evidence="3">
    <location>
        <begin position="1"/>
        <end position="23"/>
    </location>
</feature>
<dbReference type="InterPro" id="IPR016166">
    <property type="entry name" value="FAD-bd_PCMH"/>
</dbReference>
<dbReference type="PROSITE" id="PS51387">
    <property type="entry name" value="FAD_PCMH"/>
    <property type="match status" value="1"/>
</dbReference>
<keyword evidence="2" id="KW-0560">Oxidoreductase</keyword>
<dbReference type="Proteomes" id="UP000663864">
    <property type="component" value="Unassembled WGS sequence"/>
</dbReference>
<evidence type="ECO:0000256" key="1">
    <source>
        <dbReference type="ARBA" id="ARBA00005466"/>
    </source>
</evidence>
<sequence length="567" mass="62687">MSIRVSYTFFFAIVVLNEHLIITERSCRCLSSDSICWPNSSVWQTFNQSIDGRLVLPLPSAAVCHSTPVNLDACNTAITNWSNSSWRSDQVGAMQNFNWENSSCSVFIGNSSCSQGSVSTLAVNATLPEHVQATVKIASTYNLRLVIKTTGHDYLGRSAANGSFLLWLHYMKNMTLIDQFTACGDTVSNAIRLSAGVQWGEAYAWLNQFNLTAVGGAYATVGAAGGYLQGGGHGPLSRWKGLAADNVLEFDVVTADGRRKTVNACQNPHLFWALRGGGGGTFAVVLNVVLRTFPSPPVIAVILDMIPPNETRYNNFINDFVYFLPTLADRNWSGYFSFLDSNIVIVFILPNGDANVANSTFHELLQNYTDFNFTVKLLFPMPSFNVFFYNVLAPSNVTGTNILLGSRLIPERIVRHKPRQVARTFIRVRKQRKNKASLLGHLVAGGQVSNMNNNNSVNPVWRTALIHMVYVVGWPDLTSEEEQQAIAKHVTSQVKILQEVAGGDRSGCYMNEADPNEPNWQQKFFGKQAIYDRLKSIKNSVDPFGLFVCRNCVGSDDWSSDLNCPKT</sequence>
<reference evidence="5" key="1">
    <citation type="submission" date="2021-02" db="EMBL/GenBank/DDBJ databases">
        <authorList>
            <person name="Nowell W R."/>
        </authorList>
    </citation>
    <scope>NUCLEOTIDE SEQUENCE</scope>
</reference>
<evidence type="ECO:0000256" key="2">
    <source>
        <dbReference type="ARBA" id="ARBA00023002"/>
    </source>
</evidence>
<organism evidence="5 6">
    <name type="scientific">Rotaria sordida</name>
    <dbReference type="NCBI Taxonomy" id="392033"/>
    <lineage>
        <taxon>Eukaryota</taxon>
        <taxon>Metazoa</taxon>
        <taxon>Spiralia</taxon>
        <taxon>Gnathifera</taxon>
        <taxon>Rotifera</taxon>
        <taxon>Eurotatoria</taxon>
        <taxon>Bdelloidea</taxon>
        <taxon>Philodinida</taxon>
        <taxon>Philodinidae</taxon>
        <taxon>Rotaria</taxon>
    </lineage>
</organism>
<evidence type="ECO:0000313" key="5">
    <source>
        <dbReference type="EMBL" id="CAF1418889.1"/>
    </source>
</evidence>
<gene>
    <name evidence="5" type="ORF">ZHD862_LOCUS33865</name>
</gene>
<dbReference type="Pfam" id="PF01565">
    <property type="entry name" value="FAD_binding_4"/>
    <property type="match status" value="1"/>
</dbReference>
<dbReference type="GO" id="GO:0016491">
    <property type="term" value="F:oxidoreductase activity"/>
    <property type="evidence" value="ECO:0007669"/>
    <property type="project" value="UniProtKB-KW"/>
</dbReference>
<dbReference type="Pfam" id="PF08031">
    <property type="entry name" value="BBE"/>
    <property type="match status" value="1"/>
</dbReference>
<dbReference type="SUPFAM" id="SSF56176">
    <property type="entry name" value="FAD-binding/transporter-associated domain-like"/>
    <property type="match status" value="1"/>
</dbReference>
<keyword evidence="3" id="KW-0732">Signal</keyword>
<dbReference type="InterPro" id="IPR036318">
    <property type="entry name" value="FAD-bd_PCMH-like_sf"/>
</dbReference>
<feature type="chain" id="PRO_5032305098" description="FAD-binding PCMH-type domain-containing protein" evidence="3">
    <location>
        <begin position="24"/>
        <end position="567"/>
    </location>
</feature>
<dbReference type="GO" id="GO:0071949">
    <property type="term" value="F:FAD binding"/>
    <property type="evidence" value="ECO:0007669"/>
    <property type="project" value="InterPro"/>
</dbReference>
<dbReference type="InterPro" id="IPR016169">
    <property type="entry name" value="FAD-bd_PCMH_sub2"/>
</dbReference>
<comment type="caution">
    <text evidence="5">The sequence shown here is derived from an EMBL/GenBank/DDBJ whole genome shotgun (WGS) entry which is preliminary data.</text>
</comment>
<dbReference type="PANTHER" id="PTHR13878">
    <property type="entry name" value="GULONOLACTONE OXIDASE"/>
    <property type="match status" value="1"/>
</dbReference>
<dbReference type="Gene3D" id="3.30.465.10">
    <property type="match status" value="2"/>
</dbReference>